<reference evidence="2 3" key="1">
    <citation type="submission" date="2020-09" db="EMBL/GenBank/DDBJ databases">
        <title>Sinomicrobium weinanense sp. nov., a halophilic bacteria isolated from saline-alkali soil.</title>
        <authorList>
            <person name="Wu P."/>
            <person name="Ren H."/>
            <person name="Mei Y."/>
            <person name="Liang Y."/>
            <person name="Chen Z."/>
        </authorList>
    </citation>
    <scope>NUCLEOTIDE SEQUENCE [LARGE SCALE GENOMIC DNA]</scope>
    <source>
        <strain evidence="2 3">FJxs</strain>
    </source>
</reference>
<proteinExistence type="predicted"/>
<dbReference type="Pfam" id="PF01541">
    <property type="entry name" value="GIY-YIG"/>
    <property type="match status" value="1"/>
</dbReference>
<dbReference type="AlphaFoldDB" id="A0A926Q4J7"/>
<protein>
    <submittedName>
        <fullName evidence="2">GIY-YIG nuclease family protein</fullName>
    </submittedName>
</protein>
<gene>
    <name evidence="2" type="ORF">IBL28_14355</name>
</gene>
<accession>A0A926Q4J7</accession>
<name>A0A926Q4J7_9FLAO</name>
<comment type="caution">
    <text evidence="2">The sequence shown here is derived from an EMBL/GenBank/DDBJ whole genome shotgun (WGS) entry which is preliminary data.</text>
</comment>
<dbReference type="EMBL" id="JACVDC010000048">
    <property type="protein sequence ID" value="MBC9797156.1"/>
    <property type="molecule type" value="Genomic_DNA"/>
</dbReference>
<dbReference type="CDD" id="cd10449">
    <property type="entry name" value="GIY-YIG_SLX1_like"/>
    <property type="match status" value="1"/>
</dbReference>
<sequence length="91" mass="10871">MTFYCYILFSQKIDKFYIGVTANLLERLKKHNSNHKGFTGKTNDWQLVYKETFNSKTQAHPKGKTLKINNLISYLYPSYLFETMMREGLRY</sequence>
<dbReference type="SUPFAM" id="SSF82771">
    <property type="entry name" value="GIY-YIG endonuclease"/>
    <property type="match status" value="1"/>
</dbReference>
<feature type="domain" description="GIY-YIG" evidence="1">
    <location>
        <begin position="1"/>
        <end position="76"/>
    </location>
</feature>
<organism evidence="2 3">
    <name type="scientific">Sinomicrobium weinanense</name>
    <dbReference type="NCBI Taxonomy" id="2842200"/>
    <lineage>
        <taxon>Bacteria</taxon>
        <taxon>Pseudomonadati</taxon>
        <taxon>Bacteroidota</taxon>
        <taxon>Flavobacteriia</taxon>
        <taxon>Flavobacteriales</taxon>
        <taxon>Flavobacteriaceae</taxon>
        <taxon>Sinomicrobium</taxon>
    </lineage>
</organism>
<dbReference type="PROSITE" id="PS50164">
    <property type="entry name" value="GIY_YIG"/>
    <property type="match status" value="1"/>
</dbReference>
<dbReference type="InterPro" id="IPR035901">
    <property type="entry name" value="GIY-YIG_endonuc_sf"/>
</dbReference>
<evidence type="ECO:0000313" key="3">
    <source>
        <dbReference type="Proteomes" id="UP000653730"/>
    </source>
</evidence>
<keyword evidence="3" id="KW-1185">Reference proteome</keyword>
<evidence type="ECO:0000313" key="2">
    <source>
        <dbReference type="EMBL" id="MBC9797156.1"/>
    </source>
</evidence>
<dbReference type="Gene3D" id="3.40.1440.10">
    <property type="entry name" value="GIY-YIG endonuclease"/>
    <property type="match status" value="1"/>
</dbReference>
<dbReference type="Proteomes" id="UP000653730">
    <property type="component" value="Unassembled WGS sequence"/>
</dbReference>
<evidence type="ECO:0000259" key="1">
    <source>
        <dbReference type="PROSITE" id="PS50164"/>
    </source>
</evidence>
<dbReference type="InterPro" id="IPR000305">
    <property type="entry name" value="GIY-YIG_endonuc"/>
</dbReference>